<dbReference type="Proteomes" id="UP000828941">
    <property type="component" value="Chromosome 4"/>
</dbReference>
<evidence type="ECO:0000313" key="2">
    <source>
        <dbReference type="Proteomes" id="UP000828941"/>
    </source>
</evidence>
<proteinExistence type="predicted"/>
<accession>A0ACB9PMJ9</accession>
<reference evidence="1 2" key="1">
    <citation type="journal article" date="2022" name="DNA Res.">
        <title>Chromosomal-level genome assembly of the orchid tree Bauhinia variegata (Leguminosae; Cercidoideae) supports the allotetraploid origin hypothesis of Bauhinia.</title>
        <authorList>
            <person name="Zhong Y."/>
            <person name="Chen Y."/>
            <person name="Zheng D."/>
            <person name="Pang J."/>
            <person name="Liu Y."/>
            <person name="Luo S."/>
            <person name="Meng S."/>
            <person name="Qian L."/>
            <person name="Wei D."/>
            <person name="Dai S."/>
            <person name="Zhou R."/>
        </authorList>
    </citation>
    <scope>NUCLEOTIDE SEQUENCE [LARGE SCALE GENOMIC DNA]</scope>
    <source>
        <strain evidence="1">BV-YZ2020</strain>
    </source>
</reference>
<keyword evidence="2" id="KW-1185">Reference proteome</keyword>
<organism evidence="1 2">
    <name type="scientific">Bauhinia variegata</name>
    <name type="common">Purple orchid tree</name>
    <name type="synonym">Phanera variegata</name>
    <dbReference type="NCBI Taxonomy" id="167791"/>
    <lineage>
        <taxon>Eukaryota</taxon>
        <taxon>Viridiplantae</taxon>
        <taxon>Streptophyta</taxon>
        <taxon>Embryophyta</taxon>
        <taxon>Tracheophyta</taxon>
        <taxon>Spermatophyta</taxon>
        <taxon>Magnoliopsida</taxon>
        <taxon>eudicotyledons</taxon>
        <taxon>Gunneridae</taxon>
        <taxon>Pentapetalae</taxon>
        <taxon>rosids</taxon>
        <taxon>fabids</taxon>
        <taxon>Fabales</taxon>
        <taxon>Fabaceae</taxon>
        <taxon>Cercidoideae</taxon>
        <taxon>Cercideae</taxon>
        <taxon>Bauhiniinae</taxon>
        <taxon>Bauhinia</taxon>
    </lineage>
</organism>
<name>A0ACB9PMJ9_BAUVA</name>
<dbReference type="EMBL" id="CM039429">
    <property type="protein sequence ID" value="KAI4349626.1"/>
    <property type="molecule type" value="Genomic_DNA"/>
</dbReference>
<sequence length="167" mass="19529">MLNVEPLLPTCDLVLSIHGESEISFRLHEDSAVFRCPQEWKLWSTFELSVRIIQVIRNRKLLKSRLKAQLLLLHCLSCSSSSLRLSSTISGISGWIIFFLVDGDGEETKGRSMKEHKRLLFQIKLLRQLPQRESDRLSTRTNYRCYSSWPFHSLTLMDIFCYCYLNN</sequence>
<evidence type="ECO:0000313" key="1">
    <source>
        <dbReference type="EMBL" id="KAI4349626.1"/>
    </source>
</evidence>
<protein>
    <submittedName>
        <fullName evidence="1">Uncharacterized protein</fullName>
    </submittedName>
</protein>
<gene>
    <name evidence="1" type="ORF">L6164_010191</name>
</gene>
<comment type="caution">
    <text evidence="1">The sequence shown here is derived from an EMBL/GenBank/DDBJ whole genome shotgun (WGS) entry which is preliminary data.</text>
</comment>